<evidence type="ECO:0000313" key="3">
    <source>
        <dbReference type="Proteomes" id="UP001580346"/>
    </source>
</evidence>
<dbReference type="InterPro" id="IPR045403">
    <property type="entry name" value="HTH_59_Firmicutes_type"/>
</dbReference>
<dbReference type="RefSeq" id="WP_375356246.1">
    <property type="nucleotide sequence ID" value="NZ_JBHHMI010000013.1"/>
</dbReference>
<keyword evidence="3" id="KW-1185">Reference proteome</keyword>
<accession>A0ABV5AV77</accession>
<gene>
    <name evidence="2" type="ORF">ACE41H_15215</name>
</gene>
<dbReference type="Pfam" id="PF20038">
    <property type="entry name" value="HTH_59"/>
    <property type="match status" value="1"/>
</dbReference>
<evidence type="ECO:0000313" key="2">
    <source>
        <dbReference type="EMBL" id="MFB5268116.1"/>
    </source>
</evidence>
<organism evidence="2 3">
    <name type="scientific">Paenibacillus enshidis</name>
    <dbReference type="NCBI Taxonomy" id="1458439"/>
    <lineage>
        <taxon>Bacteria</taxon>
        <taxon>Bacillati</taxon>
        <taxon>Bacillota</taxon>
        <taxon>Bacilli</taxon>
        <taxon>Bacillales</taxon>
        <taxon>Paenibacillaceae</taxon>
        <taxon>Paenibacillus</taxon>
    </lineage>
</organism>
<proteinExistence type="predicted"/>
<name>A0ABV5AV77_9BACL</name>
<comment type="caution">
    <text evidence="2">The sequence shown here is derived from an EMBL/GenBank/DDBJ whole genome shotgun (WGS) entry which is preliminary data.</text>
</comment>
<reference evidence="2 3" key="1">
    <citation type="submission" date="2024-09" db="EMBL/GenBank/DDBJ databases">
        <title>Paenibacillus zeirhizospherea sp. nov., isolated from surface of the maize (Zea mays) roots in a horticulture field, Hungary.</title>
        <authorList>
            <person name="Marton D."/>
            <person name="Farkas M."/>
            <person name="Bedics A."/>
            <person name="Toth E."/>
            <person name="Tancsics A."/>
            <person name="Boka K."/>
            <person name="Maroti G."/>
            <person name="Kriszt B."/>
            <person name="Cserhati M."/>
        </authorList>
    </citation>
    <scope>NUCLEOTIDE SEQUENCE [LARGE SCALE GENOMIC DNA]</scope>
    <source>
        <strain evidence="2 3">KCTC 33519</strain>
    </source>
</reference>
<dbReference type="Proteomes" id="UP001580346">
    <property type="component" value="Unassembled WGS sequence"/>
</dbReference>
<dbReference type="EMBL" id="JBHHMI010000013">
    <property type="protein sequence ID" value="MFB5268116.1"/>
    <property type="molecule type" value="Genomic_DNA"/>
</dbReference>
<sequence>MKEKKYNPLDHIMDVQEASELWGLAPSTIKDLCHNKLEEKGLAIKKGKTWILYRDQENPKKYKD</sequence>
<feature type="domain" description="Helix-turn-helix" evidence="1">
    <location>
        <begin position="3"/>
        <end position="52"/>
    </location>
</feature>
<protein>
    <submittedName>
        <fullName evidence="2">Helix-turn-helix domain-containing protein</fullName>
    </submittedName>
</protein>
<evidence type="ECO:0000259" key="1">
    <source>
        <dbReference type="Pfam" id="PF20038"/>
    </source>
</evidence>